<name>A0AAW9DQR6_ACIAO</name>
<protein>
    <submittedName>
        <fullName evidence="2">DUF2189 domain-containing protein</fullName>
    </submittedName>
</protein>
<keyword evidence="1" id="KW-0812">Transmembrane</keyword>
<feature type="transmembrane region" description="Helical" evidence="1">
    <location>
        <begin position="243"/>
        <end position="272"/>
    </location>
</feature>
<evidence type="ECO:0000313" key="3">
    <source>
        <dbReference type="Proteomes" id="UP001279553"/>
    </source>
</evidence>
<sequence length="286" mass="30176">MAIRNPIEWIFTAPSGPVGQIGTATPGEYWQERARDGDPQVQRVGWSDIRIALGRGLEDFKANRTDVVMLAIIYPIAVLLGVAAMARHAVIPMVFPVVSGFTLIGPLATIWLAELSRRREAVGSASLADAAGVFRSPQIGAILALGACEILLYFAWIGTAAAIFRATIGPAMPPTMGGFVSAVFETPAGWTLIVAGVGTGFVFALIGLVVGCVSMPLLLDRHVSVGTAVAISVRAFRTNPGTILAWGFVVVTSVVLGAIPLLFGLVVVVPILGHATWHLYRRIVAN</sequence>
<organism evidence="2 3">
    <name type="scientific">Acidiphilium acidophilum</name>
    <name type="common">Thiobacillus acidophilus</name>
    <dbReference type="NCBI Taxonomy" id="76588"/>
    <lineage>
        <taxon>Bacteria</taxon>
        <taxon>Pseudomonadati</taxon>
        <taxon>Pseudomonadota</taxon>
        <taxon>Alphaproteobacteria</taxon>
        <taxon>Acetobacterales</taxon>
        <taxon>Acidocellaceae</taxon>
        <taxon>Acidiphilium</taxon>
    </lineage>
</organism>
<dbReference type="RefSeq" id="WP_319613830.1">
    <property type="nucleotide sequence ID" value="NZ_JAWXYB010000018.1"/>
</dbReference>
<keyword evidence="1" id="KW-0472">Membrane</keyword>
<dbReference type="AlphaFoldDB" id="A0AAW9DQR6"/>
<dbReference type="Pfam" id="PF09955">
    <property type="entry name" value="DUF2189"/>
    <property type="match status" value="1"/>
</dbReference>
<feature type="transmembrane region" description="Helical" evidence="1">
    <location>
        <begin position="93"/>
        <end position="113"/>
    </location>
</feature>
<comment type="caution">
    <text evidence="2">The sequence shown here is derived from an EMBL/GenBank/DDBJ whole genome shotgun (WGS) entry which is preliminary data.</text>
</comment>
<keyword evidence="3" id="KW-1185">Reference proteome</keyword>
<feature type="transmembrane region" description="Helical" evidence="1">
    <location>
        <begin position="142"/>
        <end position="168"/>
    </location>
</feature>
<proteinExistence type="predicted"/>
<feature type="transmembrane region" description="Helical" evidence="1">
    <location>
        <begin position="67"/>
        <end position="87"/>
    </location>
</feature>
<feature type="transmembrane region" description="Helical" evidence="1">
    <location>
        <begin position="188"/>
        <end position="211"/>
    </location>
</feature>
<dbReference type="EMBL" id="JAWXYB010000018">
    <property type="protein sequence ID" value="MDX5930904.1"/>
    <property type="molecule type" value="Genomic_DNA"/>
</dbReference>
<gene>
    <name evidence="2" type="ORF">SIL87_09025</name>
</gene>
<evidence type="ECO:0000313" key="2">
    <source>
        <dbReference type="EMBL" id="MDX5930904.1"/>
    </source>
</evidence>
<keyword evidence="1" id="KW-1133">Transmembrane helix</keyword>
<evidence type="ECO:0000256" key="1">
    <source>
        <dbReference type="SAM" id="Phobius"/>
    </source>
</evidence>
<accession>A0AAW9DQR6</accession>
<dbReference type="InterPro" id="IPR018692">
    <property type="entry name" value="DUF2189"/>
</dbReference>
<reference evidence="2 3" key="1">
    <citation type="submission" date="2023-11" db="EMBL/GenBank/DDBJ databases">
        <title>MicrobeMod: A computational toolkit for identifying prokaryotic methylation and restriction-modification with nanopore sequencing.</title>
        <authorList>
            <person name="Crits-Christoph A."/>
            <person name="Kang S.C."/>
            <person name="Lee H."/>
            <person name="Ostrov N."/>
        </authorList>
    </citation>
    <scope>NUCLEOTIDE SEQUENCE [LARGE SCALE GENOMIC DNA]</scope>
    <source>
        <strain evidence="2 3">DSMZ 700</strain>
    </source>
</reference>
<dbReference type="Proteomes" id="UP001279553">
    <property type="component" value="Unassembled WGS sequence"/>
</dbReference>